<evidence type="ECO:0000313" key="3">
    <source>
        <dbReference type="Proteomes" id="UP000324701"/>
    </source>
</evidence>
<comment type="caution">
    <text evidence="2">The sequence shown here is derived from an EMBL/GenBank/DDBJ whole genome shotgun (WGS) entry which is preliminary data.</text>
</comment>
<dbReference type="InterPro" id="IPR003399">
    <property type="entry name" value="Mce/MlaD"/>
</dbReference>
<name>A0A5B1BV58_MYCSI</name>
<reference evidence="2 3" key="1">
    <citation type="submission" date="2019-09" db="EMBL/GenBank/DDBJ databases">
        <title>Report of infection by Mycobacterium simiae a patient suffering from pulmonary tuberculosis.</title>
        <authorList>
            <person name="Mohanty P.S."/>
            <person name="Bansal A.K."/>
            <person name="Singh H."/>
            <person name="Sharma S."/>
            <person name="Patil S.A."/>
            <person name="Upadhaya P."/>
            <person name="Singh P.K."/>
            <person name="Kumar D."/>
            <person name="Kumar S."/>
            <person name="Singh R.K."/>
            <person name="Chaudhary B."/>
        </authorList>
    </citation>
    <scope>NUCLEOTIDE SEQUENCE [LARGE SCALE GENOMIC DNA]</scope>
    <source>
        <strain evidence="2 3">JAL-560-SIM</strain>
    </source>
</reference>
<accession>A0A5B1BV58</accession>
<protein>
    <submittedName>
        <fullName evidence="2">MCE family protein</fullName>
    </submittedName>
</protein>
<dbReference type="PANTHER" id="PTHR33371:SF4">
    <property type="entry name" value="INTERMEMBRANE PHOSPHOLIPID TRANSPORT SYSTEM BINDING PROTEIN MLAD"/>
    <property type="match status" value="1"/>
</dbReference>
<dbReference type="Pfam" id="PF02470">
    <property type="entry name" value="MlaD"/>
    <property type="match status" value="1"/>
</dbReference>
<feature type="domain" description="Mce/MlaD" evidence="1">
    <location>
        <begin position="39"/>
        <end position="107"/>
    </location>
</feature>
<dbReference type="OrthoDB" id="4608030at2"/>
<dbReference type="AlphaFoldDB" id="A0A5B1BV58"/>
<dbReference type="RefSeq" id="WP_149652522.1">
    <property type="nucleotide sequence ID" value="NZ_VTZN01000010.1"/>
</dbReference>
<evidence type="ECO:0000313" key="2">
    <source>
        <dbReference type="EMBL" id="KAA1251625.1"/>
    </source>
</evidence>
<gene>
    <name evidence="2" type="ORF">F0Q45_03135</name>
</gene>
<evidence type="ECO:0000259" key="1">
    <source>
        <dbReference type="Pfam" id="PF02470"/>
    </source>
</evidence>
<dbReference type="InterPro" id="IPR052336">
    <property type="entry name" value="MlaD_Phospholipid_Transporter"/>
</dbReference>
<keyword evidence="3" id="KW-1185">Reference proteome</keyword>
<dbReference type="PANTHER" id="PTHR33371">
    <property type="entry name" value="INTERMEMBRANE PHOSPHOLIPID TRANSPORT SYSTEM BINDING PROTEIN MLAD-RELATED"/>
    <property type="match status" value="1"/>
</dbReference>
<proteinExistence type="predicted"/>
<sequence>MTKKPILLACTAIVAVTAVAVIGTKIALPRFNSNRALCAEFTDAAGLYPGNKVQLLGIDVGSVTAITNMPDHVRVDFTVAKELDLPADVGAVTYSQSVMSDRHVELTKTYASGPKFTGPHCIKLESTKTPIGVSETFSAVDKLATAIVGSADGKNPSDSPGAQAINDSLQAASRSLEGTGGQLNHTMRDLAAVIGDPYQADVDARQLVENGEILTSTLLQHWDTISSVIHTLPESLKMTQGLADGFAAALDHLAHALPILIDALNRFAPRVYHNITDKLIPWIRDILNAYTPHIVGFINALPPLTNWLASKYEPAWGTHNVTYIPPQVALSPSQASAVCSVLRQRNTPGSEAACAPGTASDPVTLGLTDLLLGAALP</sequence>
<dbReference type="EMBL" id="VTZN01000010">
    <property type="protein sequence ID" value="KAA1251625.1"/>
    <property type="molecule type" value="Genomic_DNA"/>
</dbReference>
<dbReference type="Proteomes" id="UP000324701">
    <property type="component" value="Unassembled WGS sequence"/>
</dbReference>
<organism evidence="2 3">
    <name type="scientific">Mycobacterium simiae</name>
    <name type="common">Mycobacterium habana</name>
    <dbReference type="NCBI Taxonomy" id="1784"/>
    <lineage>
        <taxon>Bacteria</taxon>
        <taxon>Bacillati</taxon>
        <taxon>Actinomycetota</taxon>
        <taxon>Actinomycetes</taxon>
        <taxon>Mycobacteriales</taxon>
        <taxon>Mycobacteriaceae</taxon>
        <taxon>Mycobacterium</taxon>
        <taxon>Mycobacterium simiae complex</taxon>
    </lineage>
</organism>